<keyword evidence="2" id="KW-1185">Reference proteome</keyword>
<dbReference type="VEuPathDB" id="MicrosporidiaDB:NAPIS_ORF00598"/>
<evidence type="ECO:0000313" key="2">
    <source>
        <dbReference type="Proteomes" id="UP000053780"/>
    </source>
</evidence>
<dbReference type="Gene3D" id="2.20.25.10">
    <property type="match status" value="1"/>
</dbReference>
<gene>
    <name evidence="1" type="ORF">NAPIS_ORF00598</name>
</gene>
<dbReference type="HOGENOM" id="CLU_169844_0_0_1"/>
<dbReference type="AlphaFoldDB" id="T0MLC9"/>
<name>T0MLC9_9MICR</name>
<keyword evidence="1" id="KW-0489">Methyltransferase</keyword>
<reference evidence="1 2" key="1">
    <citation type="journal article" date="2013" name="BMC Genomics">
        <title>Genome sequencing and comparative genomics of honey bee microsporidia, Nosema apis reveal novel insights into host-parasite interactions.</title>
        <authorList>
            <person name="Chen Yp."/>
            <person name="Pettis J.S."/>
            <person name="Zhao Y."/>
            <person name="Liu X."/>
            <person name="Tallon L.J."/>
            <person name="Sadzewicz L.D."/>
            <person name="Li R."/>
            <person name="Zheng H."/>
            <person name="Huang S."/>
            <person name="Zhang X."/>
            <person name="Hamilton M.C."/>
            <person name="Pernal S.F."/>
            <person name="Melathopoulos A.P."/>
            <person name="Yan X."/>
            <person name="Evans J.D."/>
        </authorList>
    </citation>
    <scope>NUCLEOTIDE SEQUENCE [LARGE SCALE GENOMIC DNA]</scope>
    <source>
        <strain evidence="1 2">BRL 01</strain>
    </source>
</reference>
<dbReference type="GO" id="GO:0008168">
    <property type="term" value="F:methyltransferase activity"/>
    <property type="evidence" value="ECO:0007669"/>
    <property type="project" value="UniProtKB-KW"/>
</dbReference>
<keyword evidence="1" id="KW-0808">Transferase</keyword>
<proteinExistence type="predicted"/>
<dbReference type="EMBL" id="KE647080">
    <property type="protein sequence ID" value="EQB61840.1"/>
    <property type="molecule type" value="Genomic_DNA"/>
</dbReference>
<accession>T0MLC9</accession>
<dbReference type="OrthoDB" id="2187549at2759"/>
<dbReference type="Pfam" id="PF03966">
    <property type="entry name" value="Trm112p"/>
    <property type="match status" value="1"/>
</dbReference>
<dbReference type="GO" id="GO:0032259">
    <property type="term" value="P:methylation"/>
    <property type="evidence" value="ECO:0007669"/>
    <property type="project" value="UniProtKB-KW"/>
</dbReference>
<organism evidence="1 2">
    <name type="scientific">Vairimorpha apis BRL 01</name>
    <dbReference type="NCBI Taxonomy" id="1037528"/>
    <lineage>
        <taxon>Eukaryota</taxon>
        <taxon>Fungi</taxon>
        <taxon>Fungi incertae sedis</taxon>
        <taxon>Microsporidia</taxon>
        <taxon>Nosematidae</taxon>
        <taxon>Vairimorpha</taxon>
    </lineage>
</organism>
<dbReference type="InterPro" id="IPR005651">
    <property type="entry name" value="Trm112-like"/>
</dbReference>
<evidence type="ECO:0000313" key="1">
    <source>
        <dbReference type="EMBL" id="EQB61840.1"/>
    </source>
</evidence>
<protein>
    <submittedName>
        <fullName evidence="1">Methyltransferase mtq2-trm112</fullName>
    </submittedName>
</protein>
<dbReference type="Proteomes" id="UP000053780">
    <property type="component" value="Unassembled WGS sequence"/>
</dbReference>
<sequence length="114" mass="13379">MRIFVKSIFKCKRCTFDSKIKLVIGSTKILKSDYNISILENYLTTEESYEFLKNLQSHFEFLTDNDIQNRIGNENVRKIMFEIDVVEGHLECDSCKLIYPIKNSILDTVDCIEQ</sequence>